<proteinExistence type="predicted"/>
<sequence>MAIADITNYILTHKSQYSLDALVEELRRAGYPEAEIQQAMTQERAGGVPDTQFSAPSFWMKAGQWLLGLVGGVALILLSCWLLFFVRLPFSFFRISGSGFIQILFFSLLSLVVPVAVYISMRKRSPYVARGFLSAVVLVFGILVLLMFVFLFIFGGRMGYII</sequence>
<keyword evidence="1" id="KW-1133">Transmembrane helix</keyword>
<dbReference type="AlphaFoldDB" id="A0A1G2KVG4"/>
<gene>
    <name evidence="2" type="ORF">A3C16_00080</name>
</gene>
<dbReference type="EMBL" id="MHQL01000015">
    <property type="protein sequence ID" value="OHA03425.1"/>
    <property type="molecule type" value="Genomic_DNA"/>
</dbReference>
<comment type="caution">
    <text evidence="2">The sequence shown here is derived from an EMBL/GenBank/DDBJ whole genome shotgun (WGS) entry which is preliminary data.</text>
</comment>
<feature type="transmembrane region" description="Helical" evidence="1">
    <location>
        <begin position="131"/>
        <end position="154"/>
    </location>
</feature>
<reference evidence="2 3" key="1">
    <citation type="journal article" date="2016" name="Nat. Commun.">
        <title>Thousands of microbial genomes shed light on interconnected biogeochemical processes in an aquifer system.</title>
        <authorList>
            <person name="Anantharaman K."/>
            <person name="Brown C.T."/>
            <person name="Hug L.A."/>
            <person name="Sharon I."/>
            <person name="Castelle C.J."/>
            <person name="Probst A.J."/>
            <person name="Thomas B.C."/>
            <person name="Singh A."/>
            <person name="Wilkins M.J."/>
            <person name="Karaoz U."/>
            <person name="Brodie E.L."/>
            <person name="Williams K.H."/>
            <person name="Hubbard S.S."/>
            <person name="Banfield J.F."/>
        </authorList>
    </citation>
    <scope>NUCLEOTIDE SEQUENCE [LARGE SCALE GENOMIC DNA]</scope>
</reference>
<dbReference type="Proteomes" id="UP000177811">
    <property type="component" value="Unassembled WGS sequence"/>
</dbReference>
<organism evidence="2 3">
    <name type="scientific">Candidatus Sungbacteria bacterium RIFCSPHIGHO2_02_FULL_51_29</name>
    <dbReference type="NCBI Taxonomy" id="1802273"/>
    <lineage>
        <taxon>Bacteria</taxon>
        <taxon>Candidatus Sungiibacteriota</taxon>
    </lineage>
</organism>
<evidence type="ECO:0000313" key="2">
    <source>
        <dbReference type="EMBL" id="OHA03425.1"/>
    </source>
</evidence>
<keyword evidence="1" id="KW-0812">Transmembrane</keyword>
<protein>
    <submittedName>
        <fullName evidence="2">Uncharacterized protein</fullName>
    </submittedName>
</protein>
<name>A0A1G2KVG4_9BACT</name>
<feature type="transmembrane region" description="Helical" evidence="1">
    <location>
        <begin position="65"/>
        <end position="88"/>
    </location>
</feature>
<accession>A0A1G2KVG4</accession>
<evidence type="ECO:0000256" key="1">
    <source>
        <dbReference type="SAM" id="Phobius"/>
    </source>
</evidence>
<evidence type="ECO:0000313" key="3">
    <source>
        <dbReference type="Proteomes" id="UP000177811"/>
    </source>
</evidence>
<feature type="transmembrane region" description="Helical" evidence="1">
    <location>
        <begin position="100"/>
        <end position="119"/>
    </location>
</feature>
<keyword evidence="1" id="KW-0472">Membrane</keyword>